<organism evidence="2 3">
    <name type="scientific">Roseibium album</name>
    <dbReference type="NCBI Taxonomy" id="311410"/>
    <lineage>
        <taxon>Bacteria</taxon>
        <taxon>Pseudomonadati</taxon>
        <taxon>Pseudomonadota</taxon>
        <taxon>Alphaproteobacteria</taxon>
        <taxon>Hyphomicrobiales</taxon>
        <taxon>Stappiaceae</taxon>
        <taxon>Roseibium</taxon>
    </lineage>
</organism>
<dbReference type="Pfam" id="PF01636">
    <property type="entry name" value="APH"/>
    <property type="match status" value="1"/>
</dbReference>
<dbReference type="RefSeq" id="WP_158510412.1">
    <property type="nucleotide sequence ID" value="NZ_CXWA01000004.1"/>
</dbReference>
<protein>
    <submittedName>
        <fullName evidence="2">Thiamine kinase</fullName>
    </submittedName>
</protein>
<dbReference type="InterPro" id="IPR002575">
    <property type="entry name" value="Aminoglycoside_PTrfase"/>
</dbReference>
<evidence type="ECO:0000313" key="3">
    <source>
        <dbReference type="Proteomes" id="UP000049983"/>
    </source>
</evidence>
<dbReference type="InterPro" id="IPR011009">
    <property type="entry name" value="Kinase-like_dom_sf"/>
</dbReference>
<accession>A0A0M7ASB4</accession>
<dbReference type="GO" id="GO:0016301">
    <property type="term" value="F:kinase activity"/>
    <property type="evidence" value="ECO:0007669"/>
    <property type="project" value="UniProtKB-KW"/>
</dbReference>
<dbReference type="Gene3D" id="3.30.200.20">
    <property type="entry name" value="Phosphorylase Kinase, domain 1"/>
    <property type="match status" value="1"/>
</dbReference>
<gene>
    <name evidence="2" type="ORF">LA5096_05102</name>
</gene>
<dbReference type="AlphaFoldDB" id="A0A0M7ASB4"/>
<keyword evidence="2" id="KW-0808">Transferase</keyword>
<proteinExistence type="predicted"/>
<evidence type="ECO:0000313" key="2">
    <source>
        <dbReference type="EMBL" id="CTQ77342.1"/>
    </source>
</evidence>
<keyword evidence="3" id="KW-1185">Reference proteome</keyword>
<name>A0A0M7ASB4_9HYPH</name>
<dbReference type="SUPFAM" id="SSF56112">
    <property type="entry name" value="Protein kinase-like (PK-like)"/>
    <property type="match status" value="1"/>
</dbReference>
<sequence length="296" mass="32460">MPHSVSDTPDIRRAFQVHPVLFDICGLVLRAVPQTGLSNRVYRLETNKGSFFLRLPRAETAGMVDRQAEARNIEIASGLGIALAPLFCDPASGILVTGAVETVNPEADDLPSRLGDAVGRLHGSGKVFAGTLDADAVFNAQKLSLVSNCQDEPDIGLLDTLIRDLRLLEDETCALMPVPSHGDLSPGNCLASSGNLWLIDWEYSAMAVPAWDLAYAILEHGFSGPQEAAFLNAYRQRVPAHVPSRRQLEIMKTKCDAVSSLWAHEQLCRGSDKTDFRSFARTRRERALKRAQEIIR</sequence>
<dbReference type="Proteomes" id="UP000049983">
    <property type="component" value="Unassembled WGS sequence"/>
</dbReference>
<evidence type="ECO:0000259" key="1">
    <source>
        <dbReference type="Pfam" id="PF01636"/>
    </source>
</evidence>
<dbReference type="CDD" id="cd05151">
    <property type="entry name" value="ChoK-like"/>
    <property type="match status" value="1"/>
</dbReference>
<dbReference type="GeneID" id="97672365"/>
<dbReference type="Gene3D" id="3.90.1200.10">
    <property type="match status" value="1"/>
</dbReference>
<dbReference type="STRING" id="311410.LA5095_03820"/>
<keyword evidence="2" id="KW-0418">Kinase</keyword>
<feature type="domain" description="Aminoglycoside phosphotransferase" evidence="1">
    <location>
        <begin position="35"/>
        <end position="235"/>
    </location>
</feature>
<reference evidence="3" key="1">
    <citation type="submission" date="2015-07" db="EMBL/GenBank/DDBJ databases">
        <authorList>
            <person name="Rodrigo-Torres Lidia"/>
            <person name="Arahal R.David."/>
        </authorList>
    </citation>
    <scope>NUCLEOTIDE SEQUENCE [LARGE SCALE GENOMIC DNA]</scope>
    <source>
        <strain evidence="3">CECT 5096</strain>
    </source>
</reference>
<dbReference type="EMBL" id="CXWC01000013">
    <property type="protein sequence ID" value="CTQ77342.1"/>
    <property type="molecule type" value="Genomic_DNA"/>
</dbReference>